<dbReference type="GO" id="GO:0022900">
    <property type="term" value="P:electron transport chain"/>
    <property type="evidence" value="ECO:0007669"/>
    <property type="project" value="InterPro"/>
</dbReference>
<evidence type="ECO:0000313" key="7">
    <source>
        <dbReference type="EMBL" id="ATP17223.1"/>
    </source>
</evidence>
<reference evidence="9" key="3">
    <citation type="submission" date="2022-09" db="EMBL/GenBank/DDBJ databases">
        <title>Intensive care unit water sources are persistently colonized with multi-drug resistant bacteria and are the site of extensive horizontal gene transfer of antibiotic resistance genes.</title>
        <authorList>
            <person name="Diorio-Toth L."/>
        </authorList>
    </citation>
    <scope>NUCLEOTIDE SEQUENCE</scope>
    <source>
        <strain evidence="9">GD03659</strain>
    </source>
</reference>
<dbReference type="Proteomes" id="UP000037029">
    <property type="component" value="Chromosome"/>
</dbReference>
<dbReference type="EMBL" id="CP020925">
    <property type="protein sequence ID" value="ATP17223.1"/>
    <property type="molecule type" value="Genomic_DNA"/>
</dbReference>
<dbReference type="GO" id="GO:0016020">
    <property type="term" value="C:membrane"/>
    <property type="evidence" value="ECO:0007669"/>
    <property type="project" value="UniProtKB-SubCell"/>
</dbReference>
<reference evidence="8 11" key="2">
    <citation type="submission" date="2018-10" db="EMBL/GenBank/DDBJ databases">
        <title>Characterization and genome analysis of a novel bacterium Sphingobium yanoikuyae SJTF8 capable of degrading PAHs.</title>
        <authorList>
            <person name="Yin C."/>
            <person name="Xiong W."/>
            <person name="Liang R."/>
        </authorList>
    </citation>
    <scope>NUCLEOTIDE SEQUENCE [LARGE SCALE GENOMIC DNA]</scope>
    <source>
        <strain evidence="8 11">SJTF8</strain>
    </source>
</reference>
<evidence type="ECO:0000313" key="11">
    <source>
        <dbReference type="Proteomes" id="UP000280708"/>
    </source>
</evidence>
<proteinExistence type="predicted"/>
<evidence type="ECO:0000256" key="5">
    <source>
        <dbReference type="ARBA" id="ARBA00022982"/>
    </source>
</evidence>
<reference evidence="7 10" key="1">
    <citation type="submission" date="2017-04" db="EMBL/GenBank/DDBJ databases">
        <title>Characterization, genome and methylation analysis of a phthalic acid esters degrading strain Sphingobium yanoikuyae SHJ.</title>
        <authorList>
            <person name="Feng L."/>
        </authorList>
    </citation>
    <scope>NUCLEOTIDE SEQUENCE [LARGE SCALE GENOMIC DNA]</scope>
    <source>
        <strain evidence="7 10">SHJ</strain>
    </source>
</reference>
<keyword evidence="3" id="KW-0679">Respiratory chain</keyword>
<keyword evidence="2" id="KW-0813">Transport</keyword>
<evidence type="ECO:0000313" key="10">
    <source>
        <dbReference type="Proteomes" id="UP000037029"/>
    </source>
</evidence>
<evidence type="ECO:0000313" key="8">
    <source>
        <dbReference type="EMBL" id="AYO78931.1"/>
    </source>
</evidence>
<evidence type="ECO:0000256" key="2">
    <source>
        <dbReference type="ARBA" id="ARBA00022448"/>
    </source>
</evidence>
<evidence type="ECO:0000256" key="4">
    <source>
        <dbReference type="ARBA" id="ARBA00022946"/>
    </source>
</evidence>
<evidence type="ECO:0000313" key="12">
    <source>
        <dbReference type="Proteomes" id="UP001162318"/>
    </source>
</evidence>
<accession>A0A085K0E3</accession>
<dbReference type="Gene3D" id="3.30.160.190">
    <property type="entry name" value="atu1810 like domain"/>
    <property type="match status" value="1"/>
</dbReference>
<dbReference type="EMBL" id="JAOCKX010000084">
    <property type="protein sequence ID" value="MDH2135050.1"/>
    <property type="molecule type" value="Genomic_DNA"/>
</dbReference>
<dbReference type="Proteomes" id="UP001162318">
    <property type="component" value="Unassembled WGS sequence"/>
</dbReference>
<dbReference type="Pfam" id="PF04800">
    <property type="entry name" value="NDUS4"/>
    <property type="match status" value="1"/>
</dbReference>
<organism evidence="9 12">
    <name type="scientific">Sphingobium yanoikuyae</name>
    <name type="common">Sphingomonas yanoikuyae</name>
    <dbReference type="NCBI Taxonomy" id="13690"/>
    <lineage>
        <taxon>Bacteria</taxon>
        <taxon>Pseudomonadati</taxon>
        <taxon>Pseudomonadota</taxon>
        <taxon>Alphaproteobacteria</taxon>
        <taxon>Sphingomonadales</taxon>
        <taxon>Sphingomonadaceae</taxon>
        <taxon>Sphingobium</taxon>
    </lineage>
</organism>
<dbReference type="EMBL" id="CP033230">
    <property type="protein sequence ID" value="AYO78931.1"/>
    <property type="molecule type" value="Genomic_DNA"/>
</dbReference>
<dbReference type="RefSeq" id="WP_037512189.1">
    <property type="nucleotide sequence ID" value="NZ_CAIGKD010000022.1"/>
</dbReference>
<gene>
    <name evidence="7" type="ORF">BV87_01650</name>
    <name evidence="8" type="ORF">EBF16_19790</name>
    <name evidence="9" type="ORF">N5J77_28385</name>
</gene>
<keyword evidence="4" id="KW-0809">Transit peptide</keyword>
<evidence type="ECO:0000256" key="1">
    <source>
        <dbReference type="ARBA" id="ARBA00004370"/>
    </source>
</evidence>
<dbReference type="InterPro" id="IPR038532">
    <property type="entry name" value="NDUFS4-like_sf"/>
</dbReference>
<dbReference type="Proteomes" id="UP000280708">
    <property type="component" value="Chromosome"/>
</dbReference>
<evidence type="ECO:0000256" key="3">
    <source>
        <dbReference type="ARBA" id="ARBA00022660"/>
    </source>
</evidence>
<evidence type="ECO:0000256" key="6">
    <source>
        <dbReference type="ARBA" id="ARBA00023136"/>
    </source>
</evidence>
<evidence type="ECO:0000313" key="9">
    <source>
        <dbReference type="EMBL" id="MDH2135050.1"/>
    </source>
</evidence>
<keyword evidence="5" id="KW-0249">Electron transport</keyword>
<dbReference type="AlphaFoldDB" id="A0A085K0E3"/>
<comment type="subcellular location">
    <subcellularLocation>
        <location evidence="1">Membrane</location>
    </subcellularLocation>
</comment>
<name>A0A085K0E3_SPHYA</name>
<sequence>MAAPADGRARTFESGPSANDNQAVALAGATSFPLGAQAIIEPLALATSGGRRRQNRWRVRFAPRWGPVADPLTGWTGGGDPLATIELRFPDRASAERYCQRQGLDFECRTEPSLGQIRLAIPDALGPVLCCWPTGPHALCCGNFPCASMAANEEVDRKSA</sequence>
<protein>
    <submittedName>
        <fullName evidence="9">ETC complex I subunit</fullName>
    </submittedName>
</protein>
<dbReference type="InterPro" id="IPR006885">
    <property type="entry name" value="NADH_UbQ_FeS_4_mit-like"/>
</dbReference>
<keyword evidence="6" id="KW-0472">Membrane</keyword>